<gene>
    <name evidence="2" type="ORF">KKP3000_003663</name>
</gene>
<dbReference type="Proteomes" id="UP001579974">
    <property type="component" value="Unassembled WGS sequence"/>
</dbReference>
<accession>A0ABV5ADH3</accession>
<name>A0ABV5ADH3_9BACL</name>
<evidence type="ECO:0000313" key="3">
    <source>
        <dbReference type="Proteomes" id="UP001579974"/>
    </source>
</evidence>
<sequence>MDNGKQKLDVFQVMRRFPQLQRMITEAGQMDHHSDIDLARKEANDKDRPNDGDR</sequence>
<comment type="caution">
    <text evidence="2">The sequence shown here is derived from an EMBL/GenBank/DDBJ whole genome shotgun (WGS) entry which is preliminary data.</text>
</comment>
<evidence type="ECO:0000313" key="2">
    <source>
        <dbReference type="EMBL" id="MFB5190218.1"/>
    </source>
</evidence>
<dbReference type="EMBL" id="JBDXSU010000005">
    <property type="protein sequence ID" value="MFB5190218.1"/>
    <property type="molecule type" value="Genomic_DNA"/>
</dbReference>
<evidence type="ECO:0000256" key="1">
    <source>
        <dbReference type="SAM" id="MobiDB-lite"/>
    </source>
</evidence>
<dbReference type="RefSeq" id="WP_275473726.1">
    <property type="nucleotide sequence ID" value="NZ_CP162940.1"/>
</dbReference>
<protein>
    <submittedName>
        <fullName evidence="2">Uncharacterized protein</fullName>
    </submittedName>
</protein>
<feature type="region of interest" description="Disordered" evidence="1">
    <location>
        <begin position="26"/>
        <end position="54"/>
    </location>
</feature>
<proteinExistence type="predicted"/>
<feature type="compositionally biased region" description="Basic and acidic residues" evidence="1">
    <location>
        <begin position="29"/>
        <end position="54"/>
    </location>
</feature>
<reference evidence="2 3" key="1">
    <citation type="journal article" date="2024" name="Int. J. Mol. Sci.">
        <title>Exploration of Alicyclobacillus spp. Genome in Search of Antibiotic Resistance.</title>
        <authorList>
            <person name="Bucka-Kolendo J."/>
            <person name="Kiousi D.E."/>
            <person name="Dekowska A."/>
            <person name="Mikolajczuk-Szczyrba A."/>
            <person name="Karadedos D.M."/>
            <person name="Michael P."/>
            <person name="Galanis A."/>
            <person name="Sokolowska B."/>
        </authorList>
    </citation>
    <scope>NUCLEOTIDE SEQUENCE [LARGE SCALE GENOMIC DNA]</scope>
    <source>
        <strain evidence="2 3">KKP 3000</strain>
    </source>
</reference>
<organism evidence="2 3">
    <name type="scientific">Alicyclobacillus fastidiosus</name>
    <dbReference type="NCBI Taxonomy" id="392011"/>
    <lineage>
        <taxon>Bacteria</taxon>
        <taxon>Bacillati</taxon>
        <taxon>Bacillota</taxon>
        <taxon>Bacilli</taxon>
        <taxon>Bacillales</taxon>
        <taxon>Alicyclobacillaceae</taxon>
        <taxon>Alicyclobacillus</taxon>
    </lineage>
</organism>
<keyword evidence="3" id="KW-1185">Reference proteome</keyword>